<reference evidence="1" key="1">
    <citation type="journal article" date="2013" name="Environ. Microbiol.">
        <title>Microbiota from the distal guts of lean and obese adolescents exhibit partial functional redundancy besides clear differences in community structure.</title>
        <authorList>
            <person name="Ferrer M."/>
            <person name="Ruiz A."/>
            <person name="Lanza F."/>
            <person name="Haange S.B."/>
            <person name="Oberbach A."/>
            <person name="Till H."/>
            <person name="Bargiela R."/>
            <person name="Campoy C."/>
            <person name="Segura M.T."/>
            <person name="Richter M."/>
            <person name="von Bergen M."/>
            <person name="Seifert J."/>
            <person name="Suarez A."/>
        </authorList>
    </citation>
    <scope>NUCLEOTIDE SEQUENCE</scope>
</reference>
<name>K1U4Z4_9ZZZZ</name>
<protein>
    <submittedName>
        <fullName evidence="1">Uncharacterized protein</fullName>
    </submittedName>
</protein>
<proteinExistence type="predicted"/>
<dbReference type="EMBL" id="AJWY01003546">
    <property type="protein sequence ID" value="EKC75034.1"/>
    <property type="molecule type" value="Genomic_DNA"/>
</dbReference>
<accession>K1U4Z4</accession>
<evidence type="ECO:0000313" key="1">
    <source>
        <dbReference type="EMBL" id="EKC75034.1"/>
    </source>
</evidence>
<gene>
    <name evidence="1" type="ORF">LEA_05438</name>
</gene>
<sequence length="32" mass="3720">MQTDSTQAAHELGDASFYLHDYHFRQDNHNGI</sequence>
<dbReference type="AlphaFoldDB" id="K1U4Z4"/>
<feature type="non-terminal residue" evidence="1">
    <location>
        <position position="32"/>
    </location>
</feature>
<comment type="caution">
    <text evidence="1">The sequence shown here is derived from an EMBL/GenBank/DDBJ whole genome shotgun (WGS) entry which is preliminary data.</text>
</comment>
<organism evidence="1">
    <name type="scientific">human gut metagenome</name>
    <dbReference type="NCBI Taxonomy" id="408170"/>
    <lineage>
        <taxon>unclassified sequences</taxon>
        <taxon>metagenomes</taxon>
        <taxon>organismal metagenomes</taxon>
    </lineage>
</organism>